<dbReference type="EMBL" id="WEGK01000002">
    <property type="protein sequence ID" value="MQY17751.1"/>
    <property type="molecule type" value="Genomic_DNA"/>
</dbReference>
<evidence type="ECO:0000313" key="2">
    <source>
        <dbReference type="EMBL" id="MQY17751.1"/>
    </source>
</evidence>
<organism evidence="2 3">
    <name type="scientific">Nocardia macrotermitis</name>
    <dbReference type="NCBI Taxonomy" id="2585198"/>
    <lineage>
        <taxon>Bacteria</taxon>
        <taxon>Bacillati</taxon>
        <taxon>Actinomycetota</taxon>
        <taxon>Actinomycetes</taxon>
        <taxon>Mycobacteriales</taxon>
        <taxon>Nocardiaceae</taxon>
        <taxon>Nocardia</taxon>
    </lineage>
</organism>
<proteinExistence type="predicted"/>
<dbReference type="GO" id="GO:0018909">
    <property type="term" value="P:dodecyl sulfate metabolic process"/>
    <property type="evidence" value="ECO:0007669"/>
    <property type="project" value="TreeGrafter"/>
</dbReference>
<evidence type="ECO:0000256" key="1">
    <source>
        <dbReference type="SAM" id="MobiDB-lite"/>
    </source>
</evidence>
<protein>
    <submittedName>
        <fullName evidence="2">Putative alkyl/aryl-sulfatase YjcS</fullName>
        <ecNumber evidence="2">3.1.6.-</ecNumber>
    </submittedName>
</protein>
<dbReference type="GO" id="GO:0018741">
    <property type="term" value="F:linear primary-alkylsulfatase activity"/>
    <property type="evidence" value="ECO:0007669"/>
    <property type="project" value="TreeGrafter"/>
</dbReference>
<keyword evidence="3" id="KW-1185">Reference proteome</keyword>
<gene>
    <name evidence="2" type="primary">yjcS_2</name>
    <name evidence="2" type="ORF">NRB20_08160</name>
</gene>
<sequence length="109" mass="11952">MGNEDTSMSADPSGHTAESMRRAAESLPLSDTTDFADADRGFLIELKPGVVTGADGKVVWDNDSYSYIQGTCPNSVHPGLWRQAQLMIKQGLYEVTPGIYQIRGWICRT</sequence>
<dbReference type="EC" id="3.1.6.-" evidence="2"/>
<dbReference type="Gene3D" id="3.60.15.30">
    <property type="entry name" value="Metallo-beta-lactamase domain"/>
    <property type="match status" value="1"/>
</dbReference>
<dbReference type="InterPro" id="IPR052195">
    <property type="entry name" value="Bact_Alkyl/Aryl-Sulfatase"/>
</dbReference>
<reference evidence="2 3" key="1">
    <citation type="submission" date="2019-10" db="EMBL/GenBank/DDBJ databases">
        <title>Nocardia macrotermitis sp. nov. and Nocardia aurantia sp. nov., isolated from the gut of fungus growing-termite Macrotermes natalensis.</title>
        <authorList>
            <person name="Benndorf R."/>
            <person name="Schwitalla J."/>
            <person name="Martin K."/>
            <person name="De Beer W."/>
            <person name="Kaster A.-K."/>
            <person name="Vollmers J."/>
            <person name="Poulsen M."/>
            <person name="Beemelmanns C."/>
        </authorList>
    </citation>
    <scope>NUCLEOTIDE SEQUENCE [LARGE SCALE GENOMIC DNA]</scope>
    <source>
        <strain evidence="2 3">RB20</strain>
    </source>
</reference>
<dbReference type="SUPFAM" id="SSF56281">
    <property type="entry name" value="Metallo-hydrolase/oxidoreductase"/>
    <property type="match status" value="1"/>
</dbReference>
<keyword evidence="2" id="KW-0378">Hydrolase</keyword>
<feature type="region of interest" description="Disordered" evidence="1">
    <location>
        <begin position="1"/>
        <end position="32"/>
    </location>
</feature>
<evidence type="ECO:0000313" key="3">
    <source>
        <dbReference type="Proteomes" id="UP000438448"/>
    </source>
</evidence>
<dbReference type="PANTHER" id="PTHR43223">
    <property type="entry name" value="ALKYL/ARYL-SULFATASE"/>
    <property type="match status" value="1"/>
</dbReference>
<accession>A0A7K0CWG2</accession>
<dbReference type="PANTHER" id="PTHR43223:SF1">
    <property type="entry name" value="ALKYL_ARYL-SULFATASE BDS1"/>
    <property type="match status" value="1"/>
</dbReference>
<dbReference type="AlphaFoldDB" id="A0A7K0CWG2"/>
<dbReference type="Proteomes" id="UP000438448">
    <property type="component" value="Unassembled WGS sequence"/>
</dbReference>
<comment type="caution">
    <text evidence="2">The sequence shown here is derived from an EMBL/GenBank/DDBJ whole genome shotgun (WGS) entry which is preliminary data.</text>
</comment>
<dbReference type="InterPro" id="IPR036866">
    <property type="entry name" value="RibonucZ/Hydroxyglut_hydro"/>
</dbReference>
<feature type="compositionally biased region" description="Polar residues" evidence="1">
    <location>
        <begin position="1"/>
        <end position="10"/>
    </location>
</feature>
<name>A0A7K0CWG2_9NOCA</name>